<dbReference type="SUPFAM" id="SSF159888">
    <property type="entry name" value="YdhG-like"/>
    <property type="match status" value="1"/>
</dbReference>
<evidence type="ECO:0000313" key="3">
    <source>
        <dbReference type="Proteomes" id="UP000664495"/>
    </source>
</evidence>
<accession>A0ABS3HMY9</accession>
<dbReference type="RefSeq" id="WP_207110538.1">
    <property type="nucleotide sequence ID" value="NZ_JAFLVR010000073.1"/>
</dbReference>
<keyword evidence="3" id="KW-1185">Reference proteome</keyword>
<reference evidence="2 3" key="1">
    <citation type="submission" date="2021-03" db="EMBL/GenBank/DDBJ databases">
        <title>Enterococcal diversity collection.</title>
        <authorList>
            <person name="Gilmore M.S."/>
            <person name="Schwartzman J."/>
            <person name="Van Tyne D."/>
            <person name="Martin M."/>
            <person name="Earl A.M."/>
            <person name="Manson A.L."/>
            <person name="Straub T."/>
            <person name="Salamzade R."/>
            <person name="Saavedra J."/>
            <person name="Lebreton F."/>
            <person name="Prichula J."/>
            <person name="Schaufler K."/>
            <person name="Gaca A."/>
            <person name="Sgardioli B."/>
            <person name="Wagenaar J."/>
            <person name="Strong T."/>
        </authorList>
    </citation>
    <scope>NUCLEOTIDE SEQUENCE [LARGE SCALE GENOMIC DNA]</scope>
    <source>
        <strain evidence="2 3">MJM16</strain>
    </source>
</reference>
<proteinExistence type="predicted"/>
<sequence>MDLFNDSNVKRKFDGYSAEQKTALLEIRQLIFDISREVAPDESLVENLKWNQPSYTAKKGTPIRLDTFGDDNVAIFFHCQTHLIEQFREMFQDELTFSKNRAIIIDPDAPLPIENLRICIQMGLTYHKNK</sequence>
<gene>
    <name evidence="2" type="ORF">JZO85_21320</name>
</gene>
<dbReference type="InterPro" id="IPR014922">
    <property type="entry name" value="YdhG-like"/>
</dbReference>
<dbReference type="EMBL" id="JAFLVR010000073">
    <property type="protein sequence ID" value="MBO0454812.1"/>
    <property type="molecule type" value="Genomic_DNA"/>
</dbReference>
<organism evidence="2 3">
    <name type="scientific">Candidatus Enterococcus murrayae</name>
    <dbReference type="NCBI Taxonomy" id="2815321"/>
    <lineage>
        <taxon>Bacteria</taxon>
        <taxon>Bacillati</taxon>
        <taxon>Bacillota</taxon>
        <taxon>Bacilli</taxon>
        <taxon>Lactobacillales</taxon>
        <taxon>Enterococcaceae</taxon>
        <taxon>Enterococcus</taxon>
    </lineage>
</organism>
<dbReference type="Pfam" id="PF08818">
    <property type="entry name" value="DUF1801"/>
    <property type="match status" value="1"/>
</dbReference>
<evidence type="ECO:0000313" key="2">
    <source>
        <dbReference type="EMBL" id="MBO0454812.1"/>
    </source>
</evidence>
<dbReference type="Proteomes" id="UP000664495">
    <property type="component" value="Unassembled WGS sequence"/>
</dbReference>
<feature type="domain" description="YdhG-like" evidence="1">
    <location>
        <begin position="22"/>
        <end position="121"/>
    </location>
</feature>
<evidence type="ECO:0000259" key="1">
    <source>
        <dbReference type="Pfam" id="PF08818"/>
    </source>
</evidence>
<comment type="caution">
    <text evidence="2">The sequence shown here is derived from an EMBL/GenBank/DDBJ whole genome shotgun (WGS) entry which is preliminary data.</text>
</comment>
<protein>
    <submittedName>
        <fullName evidence="2">DUF1801 domain-containing protein</fullName>
    </submittedName>
</protein>
<name>A0ABS3HMY9_9ENTE</name>
<dbReference type="Gene3D" id="3.90.1150.200">
    <property type="match status" value="1"/>
</dbReference>